<evidence type="ECO:0000313" key="3">
    <source>
        <dbReference type="Proteomes" id="UP000663903"/>
    </source>
</evidence>
<evidence type="ECO:0000259" key="1">
    <source>
        <dbReference type="PROSITE" id="PS51750"/>
    </source>
</evidence>
<organism evidence="2 3">
    <name type="scientific">Ottowia testudinis</name>
    <dbReference type="NCBI Taxonomy" id="2816950"/>
    <lineage>
        <taxon>Bacteria</taxon>
        <taxon>Pseudomonadati</taxon>
        <taxon>Pseudomonadota</taxon>
        <taxon>Betaproteobacteria</taxon>
        <taxon>Burkholderiales</taxon>
        <taxon>Comamonadaceae</taxon>
        <taxon>Ottowia</taxon>
    </lineage>
</organism>
<feature type="domain" description="Bro-N" evidence="1">
    <location>
        <begin position="3"/>
        <end position="109"/>
    </location>
</feature>
<proteinExistence type="predicted"/>
<keyword evidence="3" id="KW-1185">Reference proteome</keyword>
<dbReference type="RefSeq" id="WP_208008750.1">
    <property type="nucleotide sequence ID" value="NZ_CP071796.1"/>
</dbReference>
<accession>A0A975CFT5</accession>
<evidence type="ECO:0000313" key="2">
    <source>
        <dbReference type="EMBL" id="QTD44997.1"/>
    </source>
</evidence>
<dbReference type="AlphaFoldDB" id="A0A975CFT5"/>
<protein>
    <recommendedName>
        <fullName evidence="1">Bro-N domain-containing protein</fullName>
    </recommendedName>
</protein>
<dbReference type="EMBL" id="CP071796">
    <property type="protein sequence ID" value="QTD44997.1"/>
    <property type="molecule type" value="Genomic_DNA"/>
</dbReference>
<reference evidence="2" key="1">
    <citation type="submission" date="2021-03" db="EMBL/GenBank/DDBJ databases">
        <title>Ottowia sp. 27C isolated from the cloaca of a Giant Asian pond turtle (Heosemys grandis).</title>
        <authorList>
            <person name="Spergser J."/>
            <person name="Busse H.-J."/>
        </authorList>
    </citation>
    <scope>NUCLEOTIDE SEQUENCE</scope>
    <source>
        <strain evidence="2">27C</strain>
    </source>
</reference>
<dbReference type="PANTHER" id="PTHR36180:SF2">
    <property type="entry name" value="BRO FAMILY PROTEIN"/>
    <property type="match status" value="1"/>
</dbReference>
<dbReference type="SMART" id="SM01040">
    <property type="entry name" value="Bro-N"/>
    <property type="match status" value="1"/>
</dbReference>
<sequence length="258" mass="28011">MNAHALIPFQFEAHALRVQLDSHGQPWFNASDVCDALEMGNASQAIKTHVDGDDLQKLEVIDKLGRIQRANHVNESGLYALILGSTKEAAKRFKRWVTHEVLPSIRQTSHYALPGALASLPAPTHDRVSAILLIGEAVAKVPGVKPGIAAAATLTCIQDNTGISTEVLRRALPAKDAANEPVCALNATQLGKLLNRSAKGTNQMLAAQGLQFRNERDEWELTESGESWAEAMPYSRNGHSGYQILWNPAVAEKLKEVA</sequence>
<dbReference type="Pfam" id="PF02498">
    <property type="entry name" value="Bro-N"/>
    <property type="match status" value="1"/>
</dbReference>
<dbReference type="PROSITE" id="PS51750">
    <property type="entry name" value="BRO_N"/>
    <property type="match status" value="1"/>
</dbReference>
<name>A0A975CFT5_9BURK</name>
<dbReference type="Proteomes" id="UP000663903">
    <property type="component" value="Chromosome"/>
</dbReference>
<dbReference type="PANTHER" id="PTHR36180">
    <property type="entry name" value="DNA-BINDING PROTEIN-RELATED-RELATED"/>
    <property type="match status" value="1"/>
</dbReference>
<gene>
    <name evidence="2" type="ORF">J1M35_18440</name>
</gene>
<dbReference type="InterPro" id="IPR003497">
    <property type="entry name" value="BRO_N_domain"/>
</dbReference>
<dbReference type="KEGG" id="otd:J1M35_18440"/>